<evidence type="ECO:0000259" key="9">
    <source>
        <dbReference type="Pfam" id="PF12821"/>
    </source>
</evidence>
<dbReference type="RefSeq" id="WP_020153332.1">
    <property type="nucleotide sequence ID" value="NZ_LQYT01000119.1"/>
</dbReference>
<name>A0A150LDB1_9BACI</name>
<evidence type="ECO:0000313" key="10">
    <source>
        <dbReference type="EMBL" id="KYD10321.1"/>
    </source>
</evidence>
<keyword evidence="2" id="KW-1003">Cell membrane</keyword>
<comment type="caution">
    <text evidence="10">The sequence shown here is derived from an EMBL/GenBank/DDBJ whole genome shotgun (WGS) entry which is preliminary data.</text>
</comment>
<feature type="transmembrane region" description="Helical" evidence="8">
    <location>
        <begin position="119"/>
        <end position="140"/>
    </location>
</feature>
<dbReference type="STRING" id="301148.B4135_3496"/>
<dbReference type="GO" id="GO:0005886">
    <property type="term" value="C:plasma membrane"/>
    <property type="evidence" value="ECO:0007669"/>
    <property type="project" value="UniProtKB-SubCell"/>
</dbReference>
<dbReference type="Pfam" id="PF12821">
    <property type="entry name" value="ThrE_2"/>
    <property type="match status" value="1"/>
</dbReference>
<dbReference type="PATRIC" id="fig|301148.3.peg.1536"/>
<evidence type="ECO:0000256" key="2">
    <source>
        <dbReference type="ARBA" id="ARBA00022475"/>
    </source>
</evidence>
<feature type="transmembrane region" description="Helical" evidence="8">
    <location>
        <begin position="80"/>
        <end position="99"/>
    </location>
</feature>
<keyword evidence="5 8" id="KW-1133">Transmembrane helix</keyword>
<dbReference type="InterPro" id="IPR024528">
    <property type="entry name" value="ThrE_2"/>
</dbReference>
<keyword evidence="4 8" id="KW-0812">Transmembrane</keyword>
<keyword evidence="3" id="KW-0997">Cell inner membrane</keyword>
<dbReference type="GO" id="GO:0015744">
    <property type="term" value="P:succinate transport"/>
    <property type="evidence" value="ECO:0007669"/>
    <property type="project" value="TreeGrafter"/>
</dbReference>
<dbReference type="InterPro" id="IPR050539">
    <property type="entry name" value="ThrE_Dicarb/AminoAcid_Exp"/>
</dbReference>
<reference evidence="10 11" key="1">
    <citation type="submission" date="2016-01" db="EMBL/GenBank/DDBJ databases">
        <title>Draft Genome Sequences of Seven Thermophilic Sporeformers Isolated from Foods.</title>
        <authorList>
            <person name="Berendsen E.M."/>
            <person name="Wells-Bennik M.H."/>
            <person name="Krawcyk A.O."/>
            <person name="De Jong A."/>
            <person name="Holsappel S."/>
            <person name="Eijlander R.T."/>
            <person name="Kuipers O.P."/>
        </authorList>
    </citation>
    <scope>NUCLEOTIDE SEQUENCE [LARGE SCALE GENOMIC DNA]</scope>
    <source>
        <strain evidence="10 11">B4135</strain>
    </source>
</reference>
<dbReference type="PANTHER" id="PTHR34390">
    <property type="entry name" value="UPF0442 PROTEIN YJJB-RELATED"/>
    <property type="match status" value="1"/>
</dbReference>
<evidence type="ECO:0000256" key="7">
    <source>
        <dbReference type="ARBA" id="ARBA00034125"/>
    </source>
</evidence>
<evidence type="ECO:0000313" key="11">
    <source>
        <dbReference type="Proteomes" id="UP000075683"/>
    </source>
</evidence>
<dbReference type="EMBL" id="LQYT01000119">
    <property type="protein sequence ID" value="KYD10321.1"/>
    <property type="molecule type" value="Genomic_DNA"/>
</dbReference>
<dbReference type="Proteomes" id="UP000075683">
    <property type="component" value="Unassembled WGS sequence"/>
</dbReference>
<evidence type="ECO:0000256" key="3">
    <source>
        <dbReference type="ARBA" id="ARBA00022519"/>
    </source>
</evidence>
<dbReference type="PANTHER" id="PTHR34390:SF1">
    <property type="entry name" value="SUCCINATE TRANSPORTER SUBUNIT YJJB-RELATED"/>
    <property type="match status" value="1"/>
</dbReference>
<feature type="domain" description="Threonine/Serine exporter ThrE" evidence="9">
    <location>
        <begin position="8"/>
        <end position="135"/>
    </location>
</feature>
<gene>
    <name evidence="10" type="ORF">B4135_3496</name>
</gene>
<proteinExistence type="inferred from homology"/>
<feature type="transmembrane region" description="Helical" evidence="8">
    <location>
        <begin position="54"/>
        <end position="73"/>
    </location>
</feature>
<evidence type="ECO:0000256" key="6">
    <source>
        <dbReference type="ARBA" id="ARBA00023136"/>
    </source>
</evidence>
<protein>
    <recommendedName>
        <fullName evidence="9">Threonine/Serine exporter ThrE domain-containing protein</fullName>
    </recommendedName>
</protein>
<feature type="transmembrane region" description="Helical" evidence="8">
    <location>
        <begin position="30"/>
        <end position="48"/>
    </location>
</feature>
<evidence type="ECO:0000256" key="5">
    <source>
        <dbReference type="ARBA" id="ARBA00022989"/>
    </source>
</evidence>
<feature type="transmembrane region" description="Helical" evidence="8">
    <location>
        <begin position="6"/>
        <end position="23"/>
    </location>
</feature>
<accession>A0A150LDB1</accession>
<evidence type="ECO:0000256" key="1">
    <source>
        <dbReference type="ARBA" id="ARBA00004651"/>
    </source>
</evidence>
<organism evidence="10 11">
    <name type="scientific">Caldibacillus debilis</name>
    <dbReference type="NCBI Taxonomy" id="301148"/>
    <lineage>
        <taxon>Bacteria</taxon>
        <taxon>Bacillati</taxon>
        <taxon>Bacillota</taxon>
        <taxon>Bacilli</taxon>
        <taxon>Bacillales</taxon>
        <taxon>Bacillaceae</taxon>
        <taxon>Caldibacillus</taxon>
    </lineage>
</organism>
<keyword evidence="6 8" id="KW-0472">Membrane</keyword>
<evidence type="ECO:0000256" key="4">
    <source>
        <dbReference type="ARBA" id="ARBA00022692"/>
    </source>
</evidence>
<comment type="subcellular location">
    <subcellularLocation>
        <location evidence="1">Cell membrane</location>
        <topology evidence="1">Multi-pass membrane protein</topology>
    </subcellularLocation>
</comment>
<sequence length="151" mass="16240">MVVLLMEQLVTSFIASACFGIIFNVPKRSIVQCGLVGSVAWLLYFVTTENGGDPVPASFAASLVAGVISIAFAKRYKTPVLVFIIGGIIPLVPGGLAYNAMRYFAENKYNLAVEEAAKVFLIAGAIAMGIVFSEVLNQIYRSVLLFLKRKG</sequence>
<evidence type="ECO:0000256" key="8">
    <source>
        <dbReference type="SAM" id="Phobius"/>
    </source>
</evidence>
<comment type="similarity">
    <text evidence="7">Belongs to the ThrE exporter (TC 2.A.79) family.</text>
</comment>
<dbReference type="AlphaFoldDB" id="A0A150LDB1"/>